<feature type="signal peptide" evidence="2">
    <location>
        <begin position="1"/>
        <end position="25"/>
    </location>
</feature>
<organism evidence="4 5">
    <name type="scientific">Kushneria aurantia</name>
    <dbReference type="NCBI Taxonomy" id="504092"/>
    <lineage>
        <taxon>Bacteria</taxon>
        <taxon>Pseudomonadati</taxon>
        <taxon>Pseudomonadota</taxon>
        <taxon>Gammaproteobacteria</taxon>
        <taxon>Oceanospirillales</taxon>
        <taxon>Halomonadaceae</taxon>
        <taxon>Kushneria</taxon>
    </lineage>
</organism>
<accession>A0ABV6G278</accession>
<keyword evidence="5" id="KW-1185">Reference proteome</keyword>
<reference evidence="4 5" key="1">
    <citation type="submission" date="2024-09" db="EMBL/GenBank/DDBJ databases">
        <authorList>
            <person name="Sun Q."/>
            <person name="Mori K."/>
        </authorList>
    </citation>
    <scope>NUCLEOTIDE SEQUENCE [LARGE SCALE GENOMIC DNA]</scope>
    <source>
        <strain evidence="4 5">CCM 7415</strain>
    </source>
</reference>
<evidence type="ECO:0000259" key="3">
    <source>
        <dbReference type="Pfam" id="PF13767"/>
    </source>
</evidence>
<sequence length="153" mass="16815">MRKVNSLLGAALLSLGVLAAGPAMAASQSQPQQGAPSAQQAPQPVDPGTLSSQYSDDQLHSFLEVNRDMIPVVRDLSRRSSNIENREQAQALMEEFQTSTQQSLQEHGLSVQNYQQIGLDASRDSALEQRLIDMDPELYQRLQALQSQQQPAQ</sequence>
<feature type="domain" description="DUF4168" evidence="3">
    <location>
        <begin position="55"/>
        <end position="130"/>
    </location>
</feature>
<dbReference type="RefSeq" id="WP_019950376.1">
    <property type="nucleotide sequence ID" value="NZ_JBHLVX010000020.1"/>
</dbReference>
<keyword evidence="2" id="KW-0732">Signal</keyword>
<dbReference type="Pfam" id="PF13767">
    <property type="entry name" value="DUF4168"/>
    <property type="match status" value="1"/>
</dbReference>
<feature type="region of interest" description="Disordered" evidence="1">
    <location>
        <begin position="27"/>
        <end position="54"/>
    </location>
</feature>
<comment type="caution">
    <text evidence="4">The sequence shown here is derived from an EMBL/GenBank/DDBJ whole genome shotgun (WGS) entry which is preliminary data.</text>
</comment>
<proteinExistence type="predicted"/>
<dbReference type="EMBL" id="JBHLVX010000020">
    <property type="protein sequence ID" value="MFC0267531.1"/>
    <property type="molecule type" value="Genomic_DNA"/>
</dbReference>
<dbReference type="Proteomes" id="UP001589814">
    <property type="component" value="Unassembled WGS sequence"/>
</dbReference>
<evidence type="ECO:0000256" key="2">
    <source>
        <dbReference type="SAM" id="SignalP"/>
    </source>
</evidence>
<name>A0ABV6G278_9GAMM</name>
<feature type="compositionally biased region" description="Low complexity" evidence="1">
    <location>
        <begin position="27"/>
        <end position="43"/>
    </location>
</feature>
<dbReference type="InterPro" id="IPR025433">
    <property type="entry name" value="DUF4168"/>
</dbReference>
<protein>
    <submittedName>
        <fullName evidence="4">DUF4168 domain-containing protein</fullName>
    </submittedName>
</protein>
<evidence type="ECO:0000313" key="4">
    <source>
        <dbReference type="EMBL" id="MFC0267531.1"/>
    </source>
</evidence>
<feature type="chain" id="PRO_5046594465" evidence="2">
    <location>
        <begin position="26"/>
        <end position="153"/>
    </location>
</feature>
<evidence type="ECO:0000313" key="5">
    <source>
        <dbReference type="Proteomes" id="UP001589814"/>
    </source>
</evidence>
<evidence type="ECO:0000256" key="1">
    <source>
        <dbReference type="SAM" id="MobiDB-lite"/>
    </source>
</evidence>
<gene>
    <name evidence="4" type="ORF">ACFFHW_05890</name>
</gene>